<dbReference type="EMBL" id="VCHE01000005">
    <property type="protein sequence ID" value="KAB2579971.1"/>
    <property type="molecule type" value="Genomic_DNA"/>
</dbReference>
<evidence type="ECO:0000313" key="3">
    <source>
        <dbReference type="Proteomes" id="UP000325902"/>
    </source>
</evidence>
<proteinExistence type="predicted"/>
<comment type="caution">
    <text evidence="2">The sequence shown here is derived from an EMBL/GenBank/DDBJ whole genome shotgun (WGS) entry which is preliminary data.</text>
</comment>
<gene>
    <name evidence="2" type="ORF">DBV05_g1449</name>
</gene>
<feature type="coiled-coil region" evidence="1">
    <location>
        <begin position="112"/>
        <end position="139"/>
    </location>
</feature>
<dbReference type="OrthoDB" id="3946114at2759"/>
<keyword evidence="1" id="KW-0175">Coiled coil</keyword>
<organism evidence="2 3">
    <name type="scientific">Lasiodiplodia theobromae</name>
    <dbReference type="NCBI Taxonomy" id="45133"/>
    <lineage>
        <taxon>Eukaryota</taxon>
        <taxon>Fungi</taxon>
        <taxon>Dikarya</taxon>
        <taxon>Ascomycota</taxon>
        <taxon>Pezizomycotina</taxon>
        <taxon>Dothideomycetes</taxon>
        <taxon>Dothideomycetes incertae sedis</taxon>
        <taxon>Botryosphaeriales</taxon>
        <taxon>Botryosphaeriaceae</taxon>
        <taxon>Lasiodiplodia</taxon>
    </lineage>
</organism>
<keyword evidence="3" id="KW-1185">Reference proteome</keyword>
<protein>
    <submittedName>
        <fullName evidence="2">Uncharacterized protein</fullName>
    </submittedName>
</protein>
<accession>A0A5N5DRH1</accession>
<evidence type="ECO:0000313" key="2">
    <source>
        <dbReference type="EMBL" id="KAB2579971.1"/>
    </source>
</evidence>
<dbReference type="AlphaFoldDB" id="A0A5N5DRH1"/>
<sequence length="172" mass="19796">MVNTDDTTKNNVPRINKRPLVANTPALRFAQLVLKHKAELSFHLTKMEPILNKSVQNLKQLVQKIAAGLAGINAVMGGNFRKRFLELSFDILHNEGQRMMMAGSCERVWKEDSDLLASLEELEAEKEKAQKEWEMARKKLRILRVRKKNAIRCVEVLKAYLEEVREKQQGTI</sequence>
<dbReference type="Proteomes" id="UP000325902">
    <property type="component" value="Unassembled WGS sequence"/>
</dbReference>
<evidence type="ECO:0000256" key="1">
    <source>
        <dbReference type="SAM" id="Coils"/>
    </source>
</evidence>
<reference evidence="2 3" key="1">
    <citation type="journal article" date="2019" name="Sci. Rep.">
        <title>A multi-omics analysis of the grapevine pathogen Lasiodiplodia theobromae reveals that temperature affects the expression of virulence- and pathogenicity-related genes.</title>
        <authorList>
            <person name="Felix C."/>
            <person name="Meneses R."/>
            <person name="Goncalves M.F.M."/>
            <person name="Tilleman L."/>
            <person name="Duarte A.S."/>
            <person name="Jorrin-Novo J.V."/>
            <person name="Van de Peer Y."/>
            <person name="Deforce D."/>
            <person name="Van Nieuwerburgh F."/>
            <person name="Esteves A.C."/>
            <person name="Alves A."/>
        </authorList>
    </citation>
    <scope>NUCLEOTIDE SEQUENCE [LARGE SCALE GENOMIC DNA]</scope>
    <source>
        <strain evidence="2 3">LA-SOL3</strain>
    </source>
</reference>
<name>A0A5N5DRH1_9PEZI</name>